<comment type="caution">
    <text evidence="3">The sequence shown here is derived from an EMBL/GenBank/DDBJ whole genome shotgun (WGS) entry which is preliminary data.</text>
</comment>
<dbReference type="EMBL" id="JBHRWR010000048">
    <property type="protein sequence ID" value="MFC3578361.1"/>
    <property type="molecule type" value="Genomic_DNA"/>
</dbReference>
<feature type="transmembrane region" description="Helical" evidence="2">
    <location>
        <begin position="187"/>
        <end position="205"/>
    </location>
</feature>
<organism evidence="3 4">
    <name type="scientific">Streptomyces yaanensis</name>
    <dbReference type="NCBI Taxonomy" id="1142239"/>
    <lineage>
        <taxon>Bacteria</taxon>
        <taxon>Bacillati</taxon>
        <taxon>Actinomycetota</taxon>
        <taxon>Actinomycetes</taxon>
        <taxon>Kitasatosporales</taxon>
        <taxon>Streptomycetaceae</taxon>
        <taxon>Streptomyces</taxon>
    </lineage>
</organism>
<evidence type="ECO:0000313" key="4">
    <source>
        <dbReference type="Proteomes" id="UP001595701"/>
    </source>
</evidence>
<reference evidence="4" key="1">
    <citation type="journal article" date="2019" name="Int. J. Syst. Evol. Microbiol.">
        <title>The Global Catalogue of Microorganisms (GCM) 10K type strain sequencing project: providing services to taxonomists for standard genome sequencing and annotation.</title>
        <authorList>
            <consortium name="The Broad Institute Genomics Platform"/>
            <consortium name="The Broad Institute Genome Sequencing Center for Infectious Disease"/>
            <person name="Wu L."/>
            <person name="Ma J."/>
        </authorList>
    </citation>
    <scope>NUCLEOTIDE SEQUENCE [LARGE SCALE GENOMIC DNA]</scope>
    <source>
        <strain evidence="4">CGMCC 4.7035</strain>
    </source>
</reference>
<evidence type="ECO:0000256" key="2">
    <source>
        <dbReference type="SAM" id="Phobius"/>
    </source>
</evidence>
<keyword evidence="2" id="KW-0472">Membrane</keyword>
<protein>
    <recommendedName>
        <fullName evidence="5">Integral membrane protein</fullName>
    </recommendedName>
</protein>
<dbReference type="RefSeq" id="WP_310765431.1">
    <property type="nucleotide sequence ID" value="NZ_JBHRWR010000048.1"/>
</dbReference>
<feature type="transmembrane region" description="Helical" evidence="2">
    <location>
        <begin position="161"/>
        <end position="181"/>
    </location>
</feature>
<dbReference type="Proteomes" id="UP001595701">
    <property type="component" value="Unassembled WGS sequence"/>
</dbReference>
<evidence type="ECO:0000256" key="1">
    <source>
        <dbReference type="SAM" id="MobiDB-lite"/>
    </source>
</evidence>
<feature type="region of interest" description="Disordered" evidence="1">
    <location>
        <begin position="1"/>
        <end position="68"/>
    </location>
</feature>
<feature type="transmembrane region" description="Helical" evidence="2">
    <location>
        <begin position="128"/>
        <end position="149"/>
    </location>
</feature>
<keyword evidence="4" id="KW-1185">Reference proteome</keyword>
<keyword evidence="2" id="KW-1133">Transmembrane helix</keyword>
<keyword evidence="2" id="KW-0812">Transmembrane</keyword>
<feature type="transmembrane region" description="Helical" evidence="2">
    <location>
        <begin position="82"/>
        <end position="108"/>
    </location>
</feature>
<evidence type="ECO:0008006" key="5">
    <source>
        <dbReference type="Google" id="ProtNLM"/>
    </source>
</evidence>
<proteinExistence type="predicted"/>
<gene>
    <name evidence="3" type="ORF">ACFOZ0_34900</name>
</gene>
<evidence type="ECO:0000313" key="3">
    <source>
        <dbReference type="EMBL" id="MFC3578361.1"/>
    </source>
</evidence>
<sequence length="213" mass="22409">MSFGDPNNPYGAPQGQPGYGAQQGQQGQQPGYGAPQGQQPGYGYPQGQQPGYGYPQAPPVSPGYGQQSFPTTMPSTVSTARVLLWVIFGLQLIGVALFAIAAVGVHAAKNDEKLKDDSSFQQLADYSSGMLWALTVFAVAWAVFALVLALKFTTGGNGVRIAALIFGIITAILGIYPFVIIGLLHTVLAILVAVFVGNSNGAAWFNRPRQAAY</sequence>
<feature type="compositionally biased region" description="Low complexity" evidence="1">
    <location>
        <begin position="9"/>
        <end position="55"/>
    </location>
</feature>
<name>A0ABV7SPU2_9ACTN</name>
<accession>A0ABV7SPU2</accession>